<dbReference type="EMBL" id="JAAAJB010000107">
    <property type="protein sequence ID" value="KAG0265814.1"/>
    <property type="molecule type" value="Genomic_DNA"/>
</dbReference>
<sequence>MGNEDHDKPTTIGHINDPHSAFQELTSALQKTVTENQALKAQVRDLLERGIGQTPLKALEQAMTQPKIPAVRTWQDVTKQWYEGSPAKGLYLPPEDLTISMHDGANLVLYAQRKIIVKEFERFNNDEREIRRVYGTKMDYLKTLIVIIREKIKQWEF</sequence>
<evidence type="ECO:0000313" key="3">
    <source>
        <dbReference type="Proteomes" id="UP000807716"/>
    </source>
</evidence>
<proteinExistence type="predicted"/>
<evidence type="ECO:0000313" key="2">
    <source>
        <dbReference type="EMBL" id="KAG0265814.1"/>
    </source>
</evidence>
<dbReference type="OrthoDB" id="2976553at2759"/>
<name>A0A9P6QCW9_9FUNG</name>
<feature type="coiled-coil region" evidence="1">
    <location>
        <begin position="22"/>
        <end position="49"/>
    </location>
</feature>
<organism evidence="2 3">
    <name type="scientific">Actinomortierella ambigua</name>
    <dbReference type="NCBI Taxonomy" id="1343610"/>
    <lineage>
        <taxon>Eukaryota</taxon>
        <taxon>Fungi</taxon>
        <taxon>Fungi incertae sedis</taxon>
        <taxon>Mucoromycota</taxon>
        <taxon>Mortierellomycotina</taxon>
        <taxon>Mortierellomycetes</taxon>
        <taxon>Mortierellales</taxon>
        <taxon>Mortierellaceae</taxon>
        <taxon>Actinomortierella</taxon>
    </lineage>
</organism>
<keyword evidence="1" id="KW-0175">Coiled coil</keyword>
<comment type="caution">
    <text evidence="2">The sequence shown here is derived from an EMBL/GenBank/DDBJ whole genome shotgun (WGS) entry which is preliminary data.</text>
</comment>
<reference evidence="2" key="1">
    <citation type="journal article" date="2020" name="Fungal Divers.">
        <title>Resolving the Mortierellaceae phylogeny through synthesis of multi-gene phylogenetics and phylogenomics.</title>
        <authorList>
            <person name="Vandepol N."/>
            <person name="Liber J."/>
            <person name="Desiro A."/>
            <person name="Na H."/>
            <person name="Kennedy M."/>
            <person name="Barry K."/>
            <person name="Grigoriev I.V."/>
            <person name="Miller A.N."/>
            <person name="O'Donnell K."/>
            <person name="Stajich J.E."/>
            <person name="Bonito G."/>
        </authorList>
    </citation>
    <scope>NUCLEOTIDE SEQUENCE</scope>
    <source>
        <strain evidence="2">BC1065</strain>
    </source>
</reference>
<dbReference type="Proteomes" id="UP000807716">
    <property type="component" value="Unassembled WGS sequence"/>
</dbReference>
<evidence type="ECO:0000256" key="1">
    <source>
        <dbReference type="SAM" id="Coils"/>
    </source>
</evidence>
<protein>
    <submittedName>
        <fullName evidence="2">Uncharacterized protein</fullName>
    </submittedName>
</protein>
<keyword evidence="3" id="KW-1185">Reference proteome</keyword>
<gene>
    <name evidence="2" type="ORF">DFQ27_000349</name>
</gene>
<dbReference type="AlphaFoldDB" id="A0A9P6QCW9"/>
<accession>A0A9P6QCW9</accession>